<sequence length="327" mass="33861">MATPPPPRPEDPHPQNTPSPAALPTWLASALALNRTLNTTSTTTSTAYPPPAHPTTQQAAAAALAPPTPLAPPPPTTQPTTPLYASTRSTLLLLPPPPPTRLLSLRPCTHAVLTLSRPVGPFVSSSSTSSSTSANTTTSTFAQGASASTLTTVGTLTTTTLGAPTPTPTRPCAACRASSGRIPARPPRPHRNSHYRHRGYYDAHGPLAWTPCRACHGLGWVVRGDGVGAEGGGLGLGVGGDVGVGWGVVLEEGEGGDEGGRCECAWREDGGPMVLRVVDAVVGDLEEVGTGMGMGRRVCRARVEREVRWVVGVALMGLEEDEIHSVQ</sequence>
<evidence type="ECO:0000256" key="1">
    <source>
        <dbReference type="SAM" id="MobiDB-lite"/>
    </source>
</evidence>
<protein>
    <submittedName>
        <fullName evidence="2">Uncharacterized protein</fullName>
    </submittedName>
</protein>
<organism evidence="2 3">
    <name type="scientific">Aplosporella prunicola CBS 121167</name>
    <dbReference type="NCBI Taxonomy" id="1176127"/>
    <lineage>
        <taxon>Eukaryota</taxon>
        <taxon>Fungi</taxon>
        <taxon>Dikarya</taxon>
        <taxon>Ascomycota</taxon>
        <taxon>Pezizomycotina</taxon>
        <taxon>Dothideomycetes</taxon>
        <taxon>Dothideomycetes incertae sedis</taxon>
        <taxon>Botryosphaeriales</taxon>
        <taxon>Aplosporellaceae</taxon>
        <taxon>Aplosporella</taxon>
    </lineage>
</organism>
<feature type="region of interest" description="Disordered" evidence="1">
    <location>
        <begin position="40"/>
        <end position="83"/>
    </location>
</feature>
<proteinExistence type="predicted"/>
<name>A0A6A6BG17_9PEZI</name>
<feature type="compositionally biased region" description="Low complexity" evidence="1">
    <location>
        <begin position="157"/>
        <end position="177"/>
    </location>
</feature>
<dbReference type="RefSeq" id="XP_033398718.1">
    <property type="nucleotide sequence ID" value="XM_033543109.1"/>
</dbReference>
<evidence type="ECO:0000313" key="3">
    <source>
        <dbReference type="Proteomes" id="UP000799438"/>
    </source>
</evidence>
<feature type="region of interest" description="Disordered" evidence="1">
    <location>
        <begin position="157"/>
        <end position="193"/>
    </location>
</feature>
<dbReference type="GeneID" id="54300606"/>
<dbReference type="EMBL" id="ML995483">
    <property type="protein sequence ID" value="KAF2143006.1"/>
    <property type="molecule type" value="Genomic_DNA"/>
</dbReference>
<feature type="region of interest" description="Disordered" evidence="1">
    <location>
        <begin position="120"/>
        <end position="139"/>
    </location>
</feature>
<feature type="compositionally biased region" description="Low complexity" evidence="1">
    <location>
        <begin position="54"/>
        <end position="65"/>
    </location>
</feature>
<feature type="region of interest" description="Disordered" evidence="1">
    <location>
        <begin position="1"/>
        <end position="22"/>
    </location>
</feature>
<evidence type="ECO:0000313" key="2">
    <source>
        <dbReference type="EMBL" id="KAF2143006.1"/>
    </source>
</evidence>
<accession>A0A6A6BG17</accession>
<dbReference type="Proteomes" id="UP000799438">
    <property type="component" value="Unassembled WGS sequence"/>
</dbReference>
<feature type="compositionally biased region" description="Pro residues" evidence="1">
    <location>
        <begin position="66"/>
        <end position="77"/>
    </location>
</feature>
<feature type="compositionally biased region" description="Low complexity" evidence="1">
    <location>
        <begin position="124"/>
        <end position="139"/>
    </location>
</feature>
<dbReference type="AlphaFoldDB" id="A0A6A6BG17"/>
<reference evidence="2" key="1">
    <citation type="journal article" date="2020" name="Stud. Mycol.">
        <title>101 Dothideomycetes genomes: a test case for predicting lifestyles and emergence of pathogens.</title>
        <authorList>
            <person name="Haridas S."/>
            <person name="Albert R."/>
            <person name="Binder M."/>
            <person name="Bloem J."/>
            <person name="Labutti K."/>
            <person name="Salamov A."/>
            <person name="Andreopoulos B."/>
            <person name="Baker S."/>
            <person name="Barry K."/>
            <person name="Bills G."/>
            <person name="Bluhm B."/>
            <person name="Cannon C."/>
            <person name="Castanera R."/>
            <person name="Culley D."/>
            <person name="Daum C."/>
            <person name="Ezra D."/>
            <person name="Gonzalez J."/>
            <person name="Henrissat B."/>
            <person name="Kuo A."/>
            <person name="Liang C."/>
            <person name="Lipzen A."/>
            <person name="Lutzoni F."/>
            <person name="Magnuson J."/>
            <person name="Mondo S."/>
            <person name="Nolan M."/>
            <person name="Ohm R."/>
            <person name="Pangilinan J."/>
            <person name="Park H.-J."/>
            <person name="Ramirez L."/>
            <person name="Alfaro M."/>
            <person name="Sun H."/>
            <person name="Tritt A."/>
            <person name="Yoshinaga Y."/>
            <person name="Zwiers L.-H."/>
            <person name="Turgeon B."/>
            <person name="Goodwin S."/>
            <person name="Spatafora J."/>
            <person name="Crous P."/>
            <person name="Grigoriev I."/>
        </authorList>
    </citation>
    <scope>NUCLEOTIDE SEQUENCE</scope>
    <source>
        <strain evidence="2">CBS 121167</strain>
    </source>
</reference>
<gene>
    <name evidence="2" type="ORF">K452DRAFT_307888</name>
</gene>
<keyword evidence="3" id="KW-1185">Reference proteome</keyword>